<dbReference type="Proteomes" id="UP000187455">
    <property type="component" value="Unassembled WGS sequence"/>
</dbReference>
<dbReference type="AlphaFoldDB" id="A0A1R0GUZ6"/>
<name>A0A1R0GUZ6_9FUNG</name>
<comment type="caution">
    <text evidence="1">The sequence shown here is derived from an EMBL/GenBank/DDBJ whole genome shotgun (WGS) entry which is preliminary data.</text>
</comment>
<proteinExistence type="predicted"/>
<protein>
    <submittedName>
        <fullName evidence="1">Uncharacterized protein</fullName>
    </submittedName>
</protein>
<evidence type="ECO:0000313" key="1">
    <source>
        <dbReference type="EMBL" id="OLY80699.1"/>
    </source>
</evidence>
<sequence>MSDTIITYRRGRVIKYGKANSLRTDPTAPQLKVQTVKRSHSNKNNYYGEKFTHRDIIENCSKEMKSEYMVVIGSCKEFDSELGI</sequence>
<keyword evidence="2" id="KW-1185">Reference proteome</keyword>
<reference evidence="1 2" key="1">
    <citation type="journal article" date="2016" name="Mol. Biol. Evol.">
        <title>Genome-Wide Survey of Gut Fungi (Harpellales) Reveals the First Horizontally Transferred Ubiquitin Gene from a Mosquito Host.</title>
        <authorList>
            <person name="Wang Y."/>
            <person name="White M.M."/>
            <person name="Kvist S."/>
            <person name="Moncalvo J.M."/>
        </authorList>
    </citation>
    <scope>NUCLEOTIDE SEQUENCE [LARGE SCALE GENOMIC DNA]</scope>
    <source>
        <strain evidence="1 2">ALG-7-W6</strain>
    </source>
</reference>
<accession>A0A1R0GUZ6</accession>
<evidence type="ECO:0000313" key="2">
    <source>
        <dbReference type="Proteomes" id="UP000187455"/>
    </source>
</evidence>
<organism evidence="1 2">
    <name type="scientific">Smittium mucronatum</name>
    <dbReference type="NCBI Taxonomy" id="133383"/>
    <lineage>
        <taxon>Eukaryota</taxon>
        <taxon>Fungi</taxon>
        <taxon>Fungi incertae sedis</taxon>
        <taxon>Zoopagomycota</taxon>
        <taxon>Kickxellomycotina</taxon>
        <taxon>Harpellomycetes</taxon>
        <taxon>Harpellales</taxon>
        <taxon>Legeriomycetaceae</taxon>
        <taxon>Smittium</taxon>
    </lineage>
</organism>
<dbReference type="EMBL" id="LSSL01003230">
    <property type="protein sequence ID" value="OLY80699.1"/>
    <property type="molecule type" value="Genomic_DNA"/>
</dbReference>
<gene>
    <name evidence="1" type="ORF">AYI68_g5202</name>
</gene>